<reference evidence="15 16" key="1">
    <citation type="submission" date="2020-02" db="EMBL/GenBank/DDBJ databases">
        <authorList>
            <person name="Hogendoorn C."/>
        </authorList>
    </citation>
    <scope>NUCLEOTIDE SEQUENCE [LARGE SCALE GENOMIC DNA]</scope>
    <source>
        <strain evidence="15">METHB21</strain>
    </source>
</reference>
<keyword evidence="7 15" id="KW-0378">Hydrolase</keyword>
<comment type="cofactor">
    <cofactor evidence="2">
        <name>Mn(2+)</name>
        <dbReference type="ChEBI" id="CHEBI:29035"/>
    </cofactor>
</comment>
<evidence type="ECO:0000256" key="2">
    <source>
        <dbReference type="ARBA" id="ARBA00001936"/>
    </source>
</evidence>
<evidence type="ECO:0000256" key="6">
    <source>
        <dbReference type="ARBA" id="ARBA00022723"/>
    </source>
</evidence>
<evidence type="ECO:0000256" key="7">
    <source>
        <dbReference type="ARBA" id="ARBA00022801"/>
    </source>
</evidence>
<dbReference type="CDD" id="cd01087">
    <property type="entry name" value="Prolidase"/>
    <property type="match status" value="1"/>
</dbReference>
<keyword evidence="5" id="KW-0645">Protease</keyword>
<dbReference type="InterPro" id="IPR007865">
    <property type="entry name" value="Aminopep_P_N"/>
</dbReference>
<dbReference type="EC" id="3.4.11.9" evidence="4"/>
<dbReference type="InterPro" id="IPR052433">
    <property type="entry name" value="X-Pro_dipept-like"/>
</dbReference>
<keyword evidence="16" id="KW-1185">Reference proteome</keyword>
<dbReference type="AlphaFoldDB" id="A0A8S0Y5M6"/>
<dbReference type="Gene3D" id="3.90.230.10">
    <property type="entry name" value="Creatinase/methionine aminopeptidase superfamily"/>
    <property type="match status" value="1"/>
</dbReference>
<evidence type="ECO:0000256" key="12">
    <source>
        <dbReference type="ARBA" id="ARBA00081411"/>
    </source>
</evidence>
<protein>
    <recommendedName>
        <fullName evidence="10">Xaa-Pro aminopeptidase</fullName>
        <ecNumber evidence="4">3.4.11.9</ecNumber>
    </recommendedName>
    <alternativeName>
        <fullName evidence="11">Aminopeptidase P II</fullName>
    </alternativeName>
    <alternativeName>
        <fullName evidence="12">X-Pro aminopeptidase</fullName>
    </alternativeName>
</protein>
<evidence type="ECO:0000256" key="4">
    <source>
        <dbReference type="ARBA" id="ARBA00012574"/>
    </source>
</evidence>
<evidence type="ECO:0000256" key="11">
    <source>
        <dbReference type="ARBA" id="ARBA00075356"/>
    </source>
</evidence>
<organism evidence="15 16">
    <name type="scientific">Candidatus Methylobacter favarea</name>
    <dbReference type="NCBI Taxonomy" id="2707345"/>
    <lineage>
        <taxon>Bacteria</taxon>
        <taxon>Pseudomonadati</taxon>
        <taxon>Pseudomonadota</taxon>
        <taxon>Gammaproteobacteria</taxon>
        <taxon>Methylococcales</taxon>
        <taxon>Methylococcaceae</taxon>
        <taxon>Methylobacter</taxon>
    </lineage>
</organism>
<evidence type="ECO:0000256" key="8">
    <source>
        <dbReference type="ARBA" id="ARBA00023049"/>
    </source>
</evidence>
<comment type="catalytic activity">
    <reaction evidence="1">
        <text>Release of any N-terminal amino acid, including proline, that is linked to proline, even from a dipeptide or tripeptide.</text>
        <dbReference type="EC" id="3.4.11.9"/>
    </reaction>
</comment>
<evidence type="ECO:0000313" key="15">
    <source>
        <dbReference type="EMBL" id="CAA9889398.1"/>
    </source>
</evidence>
<dbReference type="SUPFAM" id="SSF55920">
    <property type="entry name" value="Creatinase/aminopeptidase"/>
    <property type="match status" value="1"/>
</dbReference>
<comment type="similarity">
    <text evidence="3 13">Belongs to the peptidase M24B family.</text>
</comment>
<comment type="caution">
    <text evidence="15">The sequence shown here is derived from an EMBL/GenBank/DDBJ whole genome shotgun (WGS) entry which is preliminary data.</text>
</comment>
<dbReference type="PANTHER" id="PTHR43226:SF4">
    <property type="entry name" value="XAA-PRO AMINOPEPTIDASE 3"/>
    <property type="match status" value="1"/>
</dbReference>
<dbReference type="EMBL" id="CADCXN010000002">
    <property type="protein sequence ID" value="CAA9889398.1"/>
    <property type="molecule type" value="Genomic_DNA"/>
</dbReference>
<gene>
    <name evidence="15" type="primary">pepP</name>
    <name evidence="15" type="ORF">METHB2_100039</name>
</gene>
<dbReference type="PANTHER" id="PTHR43226">
    <property type="entry name" value="XAA-PRO AMINOPEPTIDASE 3"/>
    <property type="match status" value="1"/>
</dbReference>
<keyword evidence="9" id="KW-0464">Manganese</keyword>
<accession>A0A8S0Y5M6</accession>
<evidence type="ECO:0000256" key="13">
    <source>
        <dbReference type="RuleBase" id="RU000590"/>
    </source>
</evidence>
<evidence type="ECO:0000256" key="5">
    <source>
        <dbReference type="ARBA" id="ARBA00022670"/>
    </source>
</evidence>
<dbReference type="RefSeq" id="WP_174624423.1">
    <property type="nucleotide sequence ID" value="NZ_CADCXN010000002.1"/>
</dbReference>
<dbReference type="GO" id="GO:0005829">
    <property type="term" value="C:cytosol"/>
    <property type="evidence" value="ECO:0007669"/>
    <property type="project" value="TreeGrafter"/>
</dbReference>
<dbReference type="Gene3D" id="3.40.350.10">
    <property type="entry name" value="Creatinase/prolidase N-terminal domain"/>
    <property type="match status" value="1"/>
</dbReference>
<dbReference type="InterPro" id="IPR029149">
    <property type="entry name" value="Creatin/AminoP/Spt16_N"/>
</dbReference>
<dbReference type="InterPro" id="IPR001131">
    <property type="entry name" value="Peptidase_M24B_aminopep-P_CS"/>
</dbReference>
<dbReference type="FunFam" id="3.90.230.10:FF:000002">
    <property type="entry name" value="Xaa-Pro aminopeptidase 3"/>
    <property type="match status" value="1"/>
</dbReference>
<proteinExistence type="inferred from homology"/>
<keyword evidence="8" id="KW-0482">Metalloprotease</keyword>
<dbReference type="GO" id="GO:0070006">
    <property type="term" value="F:metalloaminopeptidase activity"/>
    <property type="evidence" value="ECO:0007669"/>
    <property type="project" value="InterPro"/>
</dbReference>
<dbReference type="SUPFAM" id="SSF53092">
    <property type="entry name" value="Creatinase/prolidase N-terminal domain"/>
    <property type="match status" value="1"/>
</dbReference>
<dbReference type="InterPro" id="IPR036005">
    <property type="entry name" value="Creatinase/aminopeptidase-like"/>
</dbReference>
<sequence>MRQSEFKKRRKRLMQHIGEGNIGLISSAATRTRNRDVNYPFRQDSDFYYLTGFNEPDSLAVFIPGRAQGEYILFCREFDEKKALWEGAHAGLEGATGHYEADDSFPIDDLDEILPGMLENKSKVFYPMGRDSDLDHSLLDWINHIRSQSRTGIAAPGELVSLEHILHEMRLFKSHGELKLMRRAAEVSANAHVKAMQKCKPGLYEYQIEAEILYHFIQDGLRAVAYPSIVAGGKNACVLHYTENSEKLKNGDLLLIDAGAECDHYAADITRTFPVSGRFSGPQKQLYQLVLDAQRAAIEQIKPGLPWHFAHDASVEVLTEGLVSLGLLKGKLKKLIKDEKYKQFYMHRIGHWLGMDVHDVGAYKVDQQWRLLEPGMVLTVEPGLYIPADCAAVDEKWRGIGIRIEDDILVTESGPEILTSGAPKTIAEIEALMQAA</sequence>
<dbReference type="SMART" id="SM01011">
    <property type="entry name" value="AMP_N"/>
    <property type="match status" value="1"/>
</dbReference>
<keyword evidence="6 13" id="KW-0479">Metal-binding</keyword>
<dbReference type="PROSITE" id="PS00491">
    <property type="entry name" value="PROLINE_PEPTIDASE"/>
    <property type="match status" value="1"/>
</dbReference>
<evidence type="ECO:0000256" key="3">
    <source>
        <dbReference type="ARBA" id="ARBA00008766"/>
    </source>
</evidence>
<dbReference type="InterPro" id="IPR000994">
    <property type="entry name" value="Pept_M24"/>
</dbReference>
<dbReference type="GO" id="GO:0006508">
    <property type="term" value="P:proteolysis"/>
    <property type="evidence" value="ECO:0007669"/>
    <property type="project" value="UniProtKB-KW"/>
</dbReference>
<dbReference type="Proteomes" id="UP000494216">
    <property type="component" value="Unassembled WGS sequence"/>
</dbReference>
<dbReference type="Pfam" id="PF05195">
    <property type="entry name" value="AMP_N"/>
    <property type="match status" value="1"/>
</dbReference>
<dbReference type="GO" id="GO:0030145">
    <property type="term" value="F:manganese ion binding"/>
    <property type="evidence" value="ECO:0007669"/>
    <property type="project" value="InterPro"/>
</dbReference>
<dbReference type="NCBIfam" id="NF008131">
    <property type="entry name" value="PRK10879.1"/>
    <property type="match status" value="1"/>
</dbReference>
<keyword evidence="15" id="KW-0031">Aminopeptidase</keyword>
<name>A0A8S0Y5M6_9GAMM</name>
<evidence type="ECO:0000256" key="9">
    <source>
        <dbReference type="ARBA" id="ARBA00023211"/>
    </source>
</evidence>
<evidence type="ECO:0000256" key="1">
    <source>
        <dbReference type="ARBA" id="ARBA00001424"/>
    </source>
</evidence>
<evidence type="ECO:0000259" key="14">
    <source>
        <dbReference type="SMART" id="SM01011"/>
    </source>
</evidence>
<evidence type="ECO:0000256" key="10">
    <source>
        <dbReference type="ARBA" id="ARBA00069363"/>
    </source>
</evidence>
<evidence type="ECO:0000313" key="16">
    <source>
        <dbReference type="Proteomes" id="UP000494216"/>
    </source>
</evidence>
<feature type="domain" description="Aminopeptidase P N-terminal" evidence="14">
    <location>
        <begin position="1"/>
        <end position="135"/>
    </location>
</feature>
<dbReference type="Pfam" id="PF00557">
    <property type="entry name" value="Peptidase_M24"/>
    <property type="match status" value="1"/>
</dbReference>